<organism evidence="13 14">
    <name type="scientific">Parasutterella excrementihominis</name>
    <dbReference type="NCBI Taxonomy" id="487175"/>
    <lineage>
        <taxon>Bacteria</taxon>
        <taxon>Pseudomonadati</taxon>
        <taxon>Pseudomonadota</taxon>
        <taxon>Betaproteobacteria</taxon>
        <taxon>Burkholderiales</taxon>
        <taxon>Sutterellaceae</taxon>
        <taxon>Parasutterella</taxon>
    </lineage>
</organism>
<reference evidence="13 14" key="1">
    <citation type="journal article" date="2019" name="Nat. Med.">
        <title>A library of human gut bacterial isolates paired with longitudinal multiomics data enables mechanistic microbiome research.</title>
        <authorList>
            <person name="Poyet M."/>
            <person name="Groussin M."/>
            <person name="Gibbons S.M."/>
            <person name="Avila-Pacheco J."/>
            <person name="Jiang X."/>
            <person name="Kearney S.M."/>
            <person name="Perrotta A.R."/>
            <person name="Berdy B."/>
            <person name="Zhao S."/>
            <person name="Lieberman T.D."/>
            <person name="Swanson P.K."/>
            <person name="Smith M."/>
            <person name="Roesemann S."/>
            <person name="Alexander J.E."/>
            <person name="Rich S.A."/>
            <person name="Livny J."/>
            <person name="Vlamakis H."/>
            <person name="Clish C."/>
            <person name="Bullock K."/>
            <person name="Deik A."/>
            <person name="Scott J."/>
            <person name="Pierce K.A."/>
            <person name="Xavier R.J."/>
            <person name="Alm E.J."/>
        </authorList>
    </citation>
    <scope>NUCLEOTIDE SEQUENCE [LARGE SCALE GENOMIC DNA]</scope>
    <source>
        <strain evidence="13 14">BIOML-A2</strain>
    </source>
</reference>
<keyword evidence="8" id="KW-0029">Amino-acid transport</keyword>
<dbReference type="PANTHER" id="PTHR30614">
    <property type="entry name" value="MEMBRANE COMPONENT OF AMINO ACID ABC TRANSPORTER"/>
    <property type="match status" value="1"/>
</dbReference>
<evidence type="ECO:0000259" key="12">
    <source>
        <dbReference type="PROSITE" id="PS50928"/>
    </source>
</evidence>
<dbReference type="InterPro" id="IPR035906">
    <property type="entry name" value="MetI-like_sf"/>
</dbReference>
<dbReference type="InterPro" id="IPR043429">
    <property type="entry name" value="ArtM/GltK/GlnP/TcyL/YhdX-like"/>
</dbReference>
<dbReference type="Pfam" id="PF00528">
    <property type="entry name" value="BPD_transp_1"/>
    <property type="match status" value="1"/>
</dbReference>
<dbReference type="CDD" id="cd06261">
    <property type="entry name" value="TM_PBP2"/>
    <property type="match status" value="1"/>
</dbReference>
<evidence type="ECO:0000256" key="3">
    <source>
        <dbReference type="ARBA" id="ARBA00010072"/>
    </source>
</evidence>
<keyword evidence="7 11" id="KW-0812">Transmembrane</keyword>
<evidence type="ECO:0000313" key="13">
    <source>
        <dbReference type="EMBL" id="MTU43229.1"/>
    </source>
</evidence>
<dbReference type="FunFam" id="1.10.3720.10:FF:000033">
    <property type="entry name" value="Polar amino acid ABC transporter permease"/>
    <property type="match status" value="1"/>
</dbReference>
<dbReference type="InterPro" id="IPR000515">
    <property type="entry name" value="MetI-like"/>
</dbReference>
<evidence type="ECO:0000256" key="8">
    <source>
        <dbReference type="ARBA" id="ARBA00022970"/>
    </source>
</evidence>
<accession>A0A6I3S065</accession>
<dbReference type="EMBL" id="WNCL01000015">
    <property type="protein sequence ID" value="MTU43229.1"/>
    <property type="molecule type" value="Genomic_DNA"/>
</dbReference>
<feature type="transmembrane region" description="Helical" evidence="11">
    <location>
        <begin position="57"/>
        <end position="80"/>
    </location>
</feature>
<evidence type="ECO:0000256" key="9">
    <source>
        <dbReference type="ARBA" id="ARBA00022989"/>
    </source>
</evidence>
<comment type="subcellular location">
    <subcellularLocation>
        <location evidence="2">Cell inner membrane</location>
        <topology evidence="2">Multi-pass membrane protein</topology>
    </subcellularLocation>
    <subcellularLocation>
        <location evidence="11">Cell membrane</location>
        <topology evidence="11">Multi-pass membrane protein</topology>
    </subcellularLocation>
</comment>
<dbReference type="PROSITE" id="PS50928">
    <property type="entry name" value="ABC_TM1"/>
    <property type="match status" value="1"/>
</dbReference>
<protein>
    <recommendedName>
        <fullName evidence="4">Putative glutamine transport system permease protein GlnP</fullName>
    </recommendedName>
</protein>
<evidence type="ECO:0000256" key="2">
    <source>
        <dbReference type="ARBA" id="ARBA00004429"/>
    </source>
</evidence>
<gene>
    <name evidence="13" type="ORF">GMD42_06260</name>
</gene>
<dbReference type="GO" id="GO:0022857">
    <property type="term" value="F:transmembrane transporter activity"/>
    <property type="evidence" value="ECO:0007669"/>
    <property type="project" value="InterPro"/>
</dbReference>
<dbReference type="PANTHER" id="PTHR30614:SF20">
    <property type="entry name" value="GLUTAMINE TRANSPORT SYSTEM PERMEASE PROTEIN GLNP"/>
    <property type="match status" value="1"/>
</dbReference>
<evidence type="ECO:0000313" key="14">
    <source>
        <dbReference type="Proteomes" id="UP000462362"/>
    </source>
</evidence>
<keyword evidence="9 11" id="KW-1133">Transmembrane helix</keyword>
<feature type="domain" description="ABC transmembrane type-1" evidence="12">
    <location>
        <begin position="21"/>
        <end position="210"/>
    </location>
</feature>
<name>A0A6I3S065_9BURK</name>
<evidence type="ECO:0000256" key="7">
    <source>
        <dbReference type="ARBA" id="ARBA00022692"/>
    </source>
</evidence>
<feature type="transmembrane region" description="Helical" evidence="11">
    <location>
        <begin position="191"/>
        <end position="213"/>
    </location>
</feature>
<feature type="transmembrane region" description="Helical" evidence="11">
    <location>
        <begin position="20"/>
        <end position="45"/>
    </location>
</feature>
<dbReference type="GO" id="GO:0043190">
    <property type="term" value="C:ATP-binding cassette (ABC) transporter complex"/>
    <property type="evidence" value="ECO:0007669"/>
    <property type="project" value="InterPro"/>
</dbReference>
<evidence type="ECO:0000256" key="6">
    <source>
        <dbReference type="ARBA" id="ARBA00022475"/>
    </source>
</evidence>
<dbReference type="GO" id="GO:0006865">
    <property type="term" value="P:amino acid transport"/>
    <property type="evidence" value="ECO:0007669"/>
    <property type="project" value="UniProtKB-KW"/>
</dbReference>
<dbReference type="InterPro" id="IPR010065">
    <property type="entry name" value="AA_ABC_transptr_permease_3TM"/>
</dbReference>
<proteinExistence type="inferred from homology"/>
<keyword evidence="10 11" id="KW-0472">Membrane</keyword>
<sequence length="223" mass="24468">MALELNLSIITENLPLLLKGAGITLEITALSVGLGLLIGMFVGVAKLSDNRFIRGLASVYVDCIRGTPLLVQIFLVYFALPQIIGHRIDPFVAAVGACSINSGAYVAEIFRAGIQSIDKGQMEASRALGLNWFQAMRFVIMPQAFKRIIPPLGNEFIAMLKDSSLVSVIGFEELTRTGQLIISRTYAAFEIWIVVALLYLIMTLAISRFVALLEKRFSKGTRK</sequence>
<evidence type="ECO:0000256" key="11">
    <source>
        <dbReference type="RuleBase" id="RU363032"/>
    </source>
</evidence>
<keyword evidence="6" id="KW-1003">Cell membrane</keyword>
<dbReference type="Proteomes" id="UP000462362">
    <property type="component" value="Unassembled WGS sequence"/>
</dbReference>
<dbReference type="AlphaFoldDB" id="A0A6I3S065"/>
<comment type="similarity">
    <text evidence="3">Belongs to the binding-protein-dependent transport system permease family. HisMQ subfamily.</text>
</comment>
<dbReference type="SUPFAM" id="SSF161098">
    <property type="entry name" value="MetI-like"/>
    <property type="match status" value="1"/>
</dbReference>
<dbReference type="Gene3D" id="1.10.3720.10">
    <property type="entry name" value="MetI-like"/>
    <property type="match status" value="1"/>
</dbReference>
<dbReference type="NCBIfam" id="TIGR01726">
    <property type="entry name" value="HEQRo_perm_3TM"/>
    <property type="match status" value="1"/>
</dbReference>
<dbReference type="RefSeq" id="WP_155165234.1">
    <property type="nucleotide sequence ID" value="NZ_DBGEHT010000155.1"/>
</dbReference>
<evidence type="ECO:0000256" key="1">
    <source>
        <dbReference type="ARBA" id="ARBA00003159"/>
    </source>
</evidence>
<evidence type="ECO:0000256" key="4">
    <source>
        <dbReference type="ARBA" id="ARBA00016506"/>
    </source>
</evidence>
<keyword evidence="5 11" id="KW-0813">Transport</keyword>
<evidence type="ECO:0000256" key="10">
    <source>
        <dbReference type="ARBA" id="ARBA00023136"/>
    </source>
</evidence>
<comment type="caution">
    <text evidence="13">The sequence shown here is derived from an EMBL/GenBank/DDBJ whole genome shotgun (WGS) entry which is preliminary data.</text>
</comment>
<evidence type="ECO:0000256" key="5">
    <source>
        <dbReference type="ARBA" id="ARBA00022448"/>
    </source>
</evidence>
<comment type="function">
    <text evidence="1">Part of the binding-protein-dependent transport system for glutamine; probably responsible for the translocation of the substrate across the membrane.</text>
</comment>